<gene>
    <name evidence="1" type="ORF">L195_g051228</name>
</gene>
<proteinExistence type="predicted"/>
<accession>A0A2K3JYE2</accession>
<reference evidence="1 2" key="2">
    <citation type="journal article" date="2017" name="Front. Plant Sci.">
        <title>Gene Classification and Mining of Molecular Markers Useful in Red Clover (Trifolium pratense) Breeding.</title>
        <authorList>
            <person name="Istvanek J."/>
            <person name="Dluhosova J."/>
            <person name="Dluhos P."/>
            <person name="Patkova L."/>
            <person name="Nedelnik J."/>
            <person name="Repkova J."/>
        </authorList>
    </citation>
    <scope>NUCLEOTIDE SEQUENCE [LARGE SCALE GENOMIC DNA]</scope>
    <source>
        <strain evidence="2">cv. Tatra</strain>
        <tissue evidence="1">Young leaves</tissue>
    </source>
</reference>
<dbReference type="EMBL" id="ASHM01079923">
    <property type="protein sequence ID" value="PNX59069.1"/>
    <property type="molecule type" value="Genomic_DNA"/>
</dbReference>
<dbReference type="Proteomes" id="UP000236291">
    <property type="component" value="Unassembled WGS sequence"/>
</dbReference>
<organism evidence="1 2">
    <name type="scientific">Trifolium pratense</name>
    <name type="common">Red clover</name>
    <dbReference type="NCBI Taxonomy" id="57577"/>
    <lineage>
        <taxon>Eukaryota</taxon>
        <taxon>Viridiplantae</taxon>
        <taxon>Streptophyta</taxon>
        <taxon>Embryophyta</taxon>
        <taxon>Tracheophyta</taxon>
        <taxon>Spermatophyta</taxon>
        <taxon>Magnoliopsida</taxon>
        <taxon>eudicotyledons</taxon>
        <taxon>Gunneridae</taxon>
        <taxon>Pentapetalae</taxon>
        <taxon>rosids</taxon>
        <taxon>fabids</taxon>
        <taxon>Fabales</taxon>
        <taxon>Fabaceae</taxon>
        <taxon>Papilionoideae</taxon>
        <taxon>50 kb inversion clade</taxon>
        <taxon>NPAAA clade</taxon>
        <taxon>Hologalegina</taxon>
        <taxon>IRL clade</taxon>
        <taxon>Trifolieae</taxon>
        <taxon>Trifolium</taxon>
    </lineage>
</organism>
<evidence type="ECO:0000313" key="1">
    <source>
        <dbReference type="EMBL" id="PNX59069.1"/>
    </source>
</evidence>
<reference evidence="1 2" key="1">
    <citation type="journal article" date="2014" name="Am. J. Bot.">
        <title>Genome assembly and annotation for red clover (Trifolium pratense; Fabaceae).</title>
        <authorList>
            <person name="Istvanek J."/>
            <person name="Jaros M."/>
            <person name="Krenek A."/>
            <person name="Repkova J."/>
        </authorList>
    </citation>
    <scope>NUCLEOTIDE SEQUENCE [LARGE SCALE GENOMIC DNA]</scope>
    <source>
        <strain evidence="2">cv. Tatra</strain>
        <tissue evidence="1">Young leaves</tissue>
    </source>
</reference>
<evidence type="ECO:0000313" key="2">
    <source>
        <dbReference type="Proteomes" id="UP000236291"/>
    </source>
</evidence>
<feature type="non-terminal residue" evidence="1">
    <location>
        <position position="1"/>
    </location>
</feature>
<name>A0A2K3JYE2_TRIPR</name>
<protein>
    <submittedName>
        <fullName evidence="1">Uncharacterized protein</fullName>
    </submittedName>
</protein>
<dbReference type="AlphaFoldDB" id="A0A2K3JYE2"/>
<sequence length="39" mass="4185">ISQSPAPPSRTKAPLQISAVDPNSTVMIRNHQTTKIPSD</sequence>
<comment type="caution">
    <text evidence="1">The sequence shown here is derived from an EMBL/GenBank/DDBJ whole genome shotgun (WGS) entry which is preliminary data.</text>
</comment>